<accession>A0A1H3SR67</accession>
<keyword evidence="2" id="KW-1185">Reference proteome</keyword>
<reference evidence="2" key="1">
    <citation type="submission" date="2016-10" db="EMBL/GenBank/DDBJ databases">
        <authorList>
            <person name="Varghese N."/>
            <person name="Submissions S."/>
        </authorList>
    </citation>
    <scope>NUCLEOTIDE SEQUENCE [LARGE SCALE GENOMIC DNA]</scope>
    <source>
        <strain evidence="2">DSM 45245</strain>
    </source>
</reference>
<dbReference type="SUPFAM" id="SSF63829">
    <property type="entry name" value="Calcium-dependent phosphotriesterase"/>
    <property type="match status" value="1"/>
</dbReference>
<evidence type="ECO:0000313" key="2">
    <source>
        <dbReference type="Proteomes" id="UP000242415"/>
    </source>
</evidence>
<dbReference type="InterPro" id="IPR011042">
    <property type="entry name" value="6-blade_b-propeller_TolB-like"/>
</dbReference>
<dbReference type="Proteomes" id="UP000242415">
    <property type="component" value="Unassembled WGS sequence"/>
</dbReference>
<dbReference type="Gene3D" id="2.120.10.30">
    <property type="entry name" value="TolB, C-terminal domain"/>
    <property type="match status" value="1"/>
</dbReference>
<evidence type="ECO:0000313" key="1">
    <source>
        <dbReference type="EMBL" id="SDZ40197.1"/>
    </source>
</evidence>
<proteinExistence type="predicted"/>
<dbReference type="AlphaFoldDB" id="A0A1H3SR67"/>
<protein>
    <submittedName>
        <fullName evidence="1">Sugar lactone lactonase YvrE</fullName>
    </submittedName>
</protein>
<name>A0A1H3SR67_9ACTN</name>
<dbReference type="STRING" id="405436.SAMN05444365_11354"/>
<sequence length="329" mass="34115">MAGPSAEAAESQGVPTVLTRPRVFLVLAAALAAVLSVPTAGAASARPTRALPDTIALPDGFQPEGIAIGAAPYAFFGSRATGAIYRASLVTGEGSVINPGPGTPSLGMKVDRRDRLFVAGGTGGDGRVIDAVTGALLASYRFSTVPSFVNDVVLTPDAAWFTDSTNPVLYRVPLSRSPKLPGPEAVVRTPLTGDIVYGTGINANGIARTPDGRGLLIVQSNTGLLFRVDPATGVTRTVDLGGELLTNGDGLLLEGRTLYVVQNRLNIVAAVRLNDAGTRGAIVSRLTDPRFDVPTTVAAYGKRLYLPNARFTTPPTPTTPYSAVAIPRR</sequence>
<organism evidence="1 2">
    <name type="scientific">Micromonospora pattaloongensis</name>
    <dbReference type="NCBI Taxonomy" id="405436"/>
    <lineage>
        <taxon>Bacteria</taxon>
        <taxon>Bacillati</taxon>
        <taxon>Actinomycetota</taxon>
        <taxon>Actinomycetes</taxon>
        <taxon>Micromonosporales</taxon>
        <taxon>Micromonosporaceae</taxon>
        <taxon>Micromonospora</taxon>
    </lineage>
</organism>
<gene>
    <name evidence="1" type="ORF">SAMN05444365_11354</name>
</gene>
<dbReference type="EMBL" id="FNPH01000013">
    <property type="protein sequence ID" value="SDZ40197.1"/>
    <property type="molecule type" value="Genomic_DNA"/>
</dbReference>
<dbReference type="OrthoDB" id="504981at2"/>